<accession>A0ABR4RCR6</accession>
<protein>
    <submittedName>
        <fullName evidence="3">Tripartite tricarboxylate transporter family receptor</fullName>
    </submittedName>
</protein>
<gene>
    <name evidence="3" type="ORF">L490_1949</name>
</gene>
<dbReference type="PANTHER" id="PTHR42928:SF5">
    <property type="entry name" value="BLR1237 PROTEIN"/>
    <property type="match status" value="1"/>
</dbReference>
<dbReference type="PANTHER" id="PTHR42928">
    <property type="entry name" value="TRICARBOXYLATE-BINDING PROTEIN"/>
    <property type="match status" value="1"/>
</dbReference>
<dbReference type="PROSITE" id="PS51257">
    <property type="entry name" value="PROKAR_LIPOPROTEIN"/>
    <property type="match status" value="1"/>
</dbReference>
<reference evidence="3 4" key="1">
    <citation type="submission" date="2014-03" db="EMBL/GenBank/DDBJ databases">
        <title>Genome sequence of Bordetella bronchiseptica.</title>
        <authorList>
            <person name="Harvill E."/>
            <person name="Goodfield L.L."/>
            <person name="Ivanov Y.V."/>
            <person name="Meyer J.A."/>
            <person name="Muse S.J."/>
            <person name="Jacobs N."/>
            <person name="Bendor L."/>
            <person name="Smallridge W.E."/>
            <person name="Brinkac L.M."/>
            <person name="Sanka R."/>
            <person name="Kim M."/>
            <person name="Losada L."/>
        </authorList>
    </citation>
    <scope>NUCLEOTIDE SEQUENCE [LARGE SCALE GENOMIC DNA]</scope>
    <source>
        <strain evidence="3 4">00-P-2796</strain>
    </source>
</reference>
<evidence type="ECO:0000256" key="1">
    <source>
        <dbReference type="ARBA" id="ARBA00006987"/>
    </source>
</evidence>
<dbReference type="Gene3D" id="3.40.190.10">
    <property type="entry name" value="Periplasmic binding protein-like II"/>
    <property type="match status" value="1"/>
</dbReference>
<evidence type="ECO:0000256" key="2">
    <source>
        <dbReference type="SAM" id="SignalP"/>
    </source>
</evidence>
<dbReference type="SUPFAM" id="SSF53850">
    <property type="entry name" value="Periplasmic binding protein-like II"/>
    <property type="match status" value="1"/>
</dbReference>
<feature type="signal peptide" evidence="2">
    <location>
        <begin position="1"/>
        <end position="21"/>
    </location>
</feature>
<evidence type="ECO:0000313" key="3">
    <source>
        <dbReference type="EMBL" id="KCV33712.1"/>
    </source>
</evidence>
<keyword evidence="2" id="KW-0732">Signal</keyword>
<dbReference type="EMBL" id="JGWH01000112">
    <property type="protein sequence ID" value="KCV33712.1"/>
    <property type="molecule type" value="Genomic_DNA"/>
</dbReference>
<sequence>MTLTRTLALAAALALSCPAAAQQASETWPDKPITMIIPSAAGGSADIFTRITMTHLGKALNANIVIENKPGAAGSIGMASIKRARPDGSTFGYGNINTLTVNPALFNKLPYDADADFTPVGAMFSVANVLVVPGNSPYQNLGELIAAAKKAPGKLSYAAAGIGSSGHMGGELLKSMAGIDVLFVPYNGDPASLQDLTGGRIDYTVTNISVAMPLVESGKLKALAITSRERDNAHPDIPTFSESGLPGFENISWGGLILPKGVPEPIVQKISAALKTVMQSDALRRDLGAAGGNAGTVFGDDFRRFIDTEQQKWAKVIADAGIEKQN</sequence>
<dbReference type="InterPro" id="IPR005064">
    <property type="entry name" value="BUG"/>
</dbReference>
<dbReference type="Gene3D" id="3.40.190.150">
    <property type="entry name" value="Bordetella uptake gene, domain 1"/>
    <property type="match status" value="1"/>
</dbReference>
<dbReference type="Pfam" id="PF03401">
    <property type="entry name" value="TctC"/>
    <property type="match status" value="1"/>
</dbReference>
<dbReference type="InterPro" id="IPR042100">
    <property type="entry name" value="Bug_dom1"/>
</dbReference>
<dbReference type="Proteomes" id="UP000025756">
    <property type="component" value="Unassembled WGS sequence"/>
</dbReference>
<keyword evidence="3" id="KW-0675">Receptor</keyword>
<organism evidence="3 4">
    <name type="scientific">Bordetella bronchiseptica 00-P-2796</name>
    <dbReference type="NCBI Taxonomy" id="1331199"/>
    <lineage>
        <taxon>Bacteria</taxon>
        <taxon>Pseudomonadati</taxon>
        <taxon>Pseudomonadota</taxon>
        <taxon>Betaproteobacteria</taxon>
        <taxon>Burkholderiales</taxon>
        <taxon>Alcaligenaceae</taxon>
        <taxon>Bordetella</taxon>
    </lineage>
</organism>
<dbReference type="GeneID" id="56478318"/>
<evidence type="ECO:0000313" key="4">
    <source>
        <dbReference type="Proteomes" id="UP000025756"/>
    </source>
</evidence>
<dbReference type="RefSeq" id="WP_248284845.1">
    <property type="nucleotide sequence ID" value="NZ_JGWH01000112.1"/>
</dbReference>
<proteinExistence type="inferred from homology"/>
<feature type="chain" id="PRO_5046382348" evidence="2">
    <location>
        <begin position="22"/>
        <end position="326"/>
    </location>
</feature>
<dbReference type="CDD" id="cd07012">
    <property type="entry name" value="PBP2_Bug_TTT"/>
    <property type="match status" value="1"/>
</dbReference>
<dbReference type="PIRSF" id="PIRSF017082">
    <property type="entry name" value="YflP"/>
    <property type="match status" value="1"/>
</dbReference>
<name>A0ABR4RCR6_BORBO</name>
<keyword evidence="4" id="KW-1185">Reference proteome</keyword>
<comment type="similarity">
    <text evidence="1">Belongs to the UPF0065 (bug) family.</text>
</comment>
<comment type="caution">
    <text evidence="3">The sequence shown here is derived from an EMBL/GenBank/DDBJ whole genome shotgun (WGS) entry which is preliminary data.</text>
</comment>